<dbReference type="PANTHER" id="PTHR38590">
    <property type="entry name" value="BLL0828 PROTEIN"/>
    <property type="match status" value="1"/>
</dbReference>
<keyword evidence="2" id="KW-0540">Nuclease</keyword>
<dbReference type="InterPro" id="IPR047216">
    <property type="entry name" value="Endonuclease_DUF559_bact"/>
</dbReference>
<dbReference type="SUPFAM" id="SSF52980">
    <property type="entry name" value="Restriction endonuclease-like"/>
    <property type="match status" value="1"/>
</dbReference>
<keyword evidence="2" id="KW-0378">Hydrolase</keyword>
<comment type="caution">
    <text evidence="2">The sequence shown here is derived from an EMBL/GenBank/DDBJ whole genome shotgun (WGS) entry which is preliminary data.</text>
</comment>
<name>A0ABW5BEJ1_9BACT</name>
<evidence type="ECO:0000259" key="1">
    <source>
        <dbReference type="Pfam" id="PF04480"/>
    </source>
</evidence>
<dbReference type="InterPro" id="IPR011335">
    <property type="entry name" value="Restrct_endonuc-II-like"/>
</dbReference>
<feature type="domain" description="DUF559" evidence="1">
    <location>
        <begin position="17"/>
        <end position="115"/>
    </location>
</feature>
<protein>
    <submittedName>
        <fullName evidence="2">Endonuclease domain-containing protein</fullName>
    </submittedName>
</protein>
<dbReference type="GO" id="GO:0004519">
    <property type="term" value="F:endonuclease activity"/>
    <property type="evidence" value="ECO:0007669"/>
    <property type="project" value="UniProtKB-KW"/>
</dbReference>
<evidence type="ECO:0000313" key="2">
    <source>
        <dbReference type="EMBL" id="MFD2203176.1"/>
    </source>
</evidence>
<dbReference type="Gene3D" id="3.40.960.10">
    <property type="entry name" value="VSR Endonuclease"/>
    <property type="match status" value="1"/>
</dbReference>
<dbReference type="PANTHER" id="PTHR38590:SF1">
    <property type="entry name" value="BLL0828 PROTEIN"/>
    <property type="match status" value="1"/>
</dbReference>
<dbReference type="InterPro" id="IPR007569">
    <property type="entry name" value="DUF559"/>
</dbReference>
<organism evidence="2 3">
    <name type="scientific">Shivajiella indica</name>
    <dbReference type="NCBI Taxonomy" id="872115"/>
    <lineage>
        <taxon>Bacteria</taxon>
        <taxon>Pseudomonadati</taxon>
        <taxon>Bacteroidota</taxon>
        <taxon>Cytophagia</taxon>
        <taxon>Cytophagales</taxon>
        <taxon>Cyclobacteriaceae</taxon>
        <taxon>Shivajiella</taxon>
    </lineage>
</organism>
<keyword evidence="2" id="KW-0255">Endonuclease</keyword>
<proteinExistence type="predicted"/>
<dbReference type="CDD" id="cd01038">
    <property type="entry name" value="Endonuclease_DUF559"/>
    <property type="match status" value="1"/>
</dbReference>
<dbReference type="Proteomes" id="UP001597414">
    <property type="component" value="Unassembled WGS sequence"/>
</dbReference>
<gene>
    <name evidence="2" type="ORF">ACFSKV_16485</name>
</gene>
<sequence length="128" mass="15222">MSYNENLFYGASPLVLERARELRKKMTHSESLFWNEVSNKNFLGFKFRRQHPIGNFIVDFYCHELKLVIEIDGDIHESNDSKEYDEGRTYELEELGLQVLRFQNEEVEKEMEKVLFVLRSKVISLTTP</sequence>
<evidence type="ECO:0000313" key="3">
    <source>
        <dbReference type="Proteomes" id="UP001597414"/>
    </source>
</evidence>
<accession>A0ABW5BEJ1</accession>
<dbReference type="Pfam" id="PF04480">
    <property type="entry name" value="DUF559"/>
    <property type="match status" value="1"/>
</dbReference>
<reference evidence="3" key="1">
    <citation type="journal article" date="2019" name="Int. J. Syst. Evol. Microbiol.">
        <title>The Global Catalogue of Microorganisms (GCM) 10K type strain sequencing project: providing services to taxonomists for standard genome sequencing and annotation.</title>
        <authorList>
            <consortium name="The Broad Institute Genomics Platform"/>
            <consortium name="The Broad Institute Genome Sequencing Center for Infectious Disease"/>
            <person name="Wu L."/>
            <person name="Ma J."/>
        </authorList>
    </citation>
    <scope>NUCLEOTIDE SEQUENCE [LARGE SCALE GENOMIC DNA]</scope>
    <source>
        <strain evidence="3">KCTC 19812</strain>
    </source>
</reference>
<dbReference type="EMBL" id="JBHUIV010000025">
    <property type="protein sequence ID" value="MFD2203176.1"/>
    <property type="molecule type" value="Genomic_DNA"/>
</dbReference>
<keyword evidence="3" id="KW-1185">Reference proteome</keyword>
<dbReference type="RefSeq" id="WP_380805198.1">
    <property type="nucleotide sequence ID" value="NZ_JBHUIV010000025.1"/>
</dbReference>